<reference evidence="1" key="1">
    <citation type="submission" date="2020-07" db="EMBL/GenBank/DDBJ databases">
        <title>Multicomponent nature underlies the extraordinary mechanical properties of spider dragline silk.</title>
        <authorList>
            <person name="Kono N."/>
            <person name="Nakamura H."/>
            <person name="Mori M."/>
            <person name="Yoshida Y."/>
            <person name="Ohtoshi R."/>
            <person name="Malay A.D."/>
            <person name="Moran D.A.P."/>
            <person name="Tomita M."/>
            <person name="Numata K."/>
            <person name="Arakawa K."/>
        </authorList>
    </citation>
    <scope>NUCLEOTIDE SEQUENCE</scope>
</reference>
<dbReference type="Proteomes" id="UP000887116">
    <property type="component" value="Unassembled WGS sequence"/>
</dbReference>
<keyword evidence="2" id="KW-1185">Reference proteome</keyword>
<dbReference type="AlphaFoldDB" id="A0A8X6FM16"/>
<accession>A0A8X6FM16</accession>
<evidence type="ECO:0000313" key="1">
    <source>
        <dbReference type="EMBL" id="GFQ83531.1"/>
    </source>
</evidence>
<protein>
    <submittedName>
        <fullName evidence="1">Uncharacterized protein</fullName>
    </submittedName>
</protein>
<comment type="caution">
    <text evidence="1">The sequence shown here is derived from an EMBL/GenBank/DDBJ whole genome shotgun (WGS) entry which is preliminary data.</text>
</comment>
<name>A0A8X6FM16_TRICU</name>
<dbReference type="EMBL" id="BMAO01002818">
    <property type="protein sequence ID" value="GFQ83531.1"/>
    <property type="molecule type" value="Genomic_DNA"/>
</dbReference>
<proteinExistence type="predicted"/>
<evidence type="ECO:0000313" key="2">
    <source>
        <dbReference type="Proteomes" id="UP000887116"/>
    </source>
</evidence>
<organism evidence="1 2">
    <name type="scientific">Trichonephila clavata</name>
    <name type="common">Joro spider</name>
    <name type="synonym">Nephila clavata</name>
    <dbReference type="NCBI Taxonomy" id="2740835"/>
    <lineage>
        <taxon>Eukaryota</taxon>
        <taxon>Metazoa</taxon>
        <taxon>Ecdysozoa</taxon>
        <taxon>Arthropoda</taxon>
        <taxon>Chelicerata</taxon>
        <taxon>Arachnida</taxon>
        <taxon>Araneae</taxon>
        <taxon>Araneomorphae</taxon>
        <taxon>Entelegynae</taxon>
        <taxon>Araneoidea</taxon>
        <taxon>Nephilidae</taxon>
        <taxon>Trichonephila</taxon>
    </lineage>
</organism>
<gene>
    <name evidence="1" type="ORF">TNCT_104061</name>
</gene>
<sequence>MITKHLKLSCDNPCLADIFFIGYYETFIPRFRSNFPDMRSVYFRFRHENYVRTALHLNIASAIVICLNMERRAHEKSFAREWIVWRSLNVSSFASALMGYRLHCDLLPN</sequence>